<keyword evidence="3" id="KW-0378">Hydrolase</keyword>
<dbReference type="EMBL" id="VDEQ01000262">
    <property type="protein sequence ID" value="MQS38479.1"/>
    <property type="molecule type" value="Genomic_DNA"/>
</dbReference>
<comment type="caution">
    <text evidence="3">The sequence shown here is derived from an EMBL/GenBank/DDBJ whole genome shotgun (WGS) entry which is preliminary data.</text>
</comment>
<name>A0ABW9NZG8_9ACTN</name>
<sequence length="243" mass="25609">MPLALSTPAQAAVPAPPVRTTPDAAPAPEPGTAPVSRPVAPAAPAAAPAVAAETAPIGVAVSRLAVTTEDRTGYDRDKFRHWNTGLDPADGCNTRAEVLIAEAVEAPAIGPRCALTGGSWWSYYDEQTITSAGTLDIDHMVPLAEAWDSGASAWTAARREAYANDQGQASSLVAVTARSNRSKSDQDPAEWLPPAESALCRYVSEWTATKLRWDLTVDENEQDRLFLLAAGCTGTTVTWETAP</sequence>
<feature type="compositionally biased region" description="Pro residues" evidence="1">
    <location>
        <begin position="14"/>
        <end position="31"/>
    </location>
</feature>
<feature type="domain" description="GmrSD restriction endonucleases C-terminal" evidence="2">
    <location>
        <begin position="125"/>
        <end position="226"/>
    </location>
</feature>
<dbReference type="PANTHER" id="PTHR24094:SF15">
    <property type="entry name" value="AMP-DEPENDENT SYNTHETASE_LIGASE DOMAIN-CONTAINING PROTEIN-RELATED"/>
    <property type="match status" value="1"/>
</dbReference>
<dbReference type="Pfam" id="PF07510">
    <property type="entry name" value="GmrSD_C"/>
    <property type="match status" value="1"/>
</dbReference>
<protein>
    <submittedName>
        <fullName evidence="3">HNH endonuclease</fullName>
    </submittedName>
</protein>
<proteinExistence type="predicted"/>
<evidence type="ECO:0000256" key="1">
    <source>
        <dbReference type="SAM" id="MobiDB-lite"/>
    </source>
</evidence>
<organism evidence="3 4">
    <name type="scientific">Streptomyces katsurahamanus</name>
    <dbReference type="NCBI Taxonomy" id="2577098"/>
    <lineage>
        <taxon>Bacteria</taxon>
        <taxon>Bacillati</taxon>
        <taxon>Actinomycetota</taxon>
        <taxon>Actinomycetes</taxon>
        <taxon>Kitasatosporales</taxon>
        <taxon>Streptomycetaceae</taxon>
        <taxon>Streptomyces</taxon>
    </lineage>
</organism>
<evidence type="ECO:0000259" key="2">
    <source>
        <dbReference type="Pfam" id="PF07510"/>
    </source>
</evidence>
<dbReference type="GO" id="GO:0004519">
    <property type="term" value="F:endonuclease activity"/>
    <property type="evidence" value="ECO:0007669"/>
    <property type="project" value="UniProtKB-KW"/>
</dbReference>
<dbReference type="Proteomes" id="UP000460558">
    <property type="component" value="Unassembled WGS sequence"/>
</dbReference>
<dbReference type="PANTHER" id="PTHR24094">
    <property type="entry name" value="SECRETED PROTEIN"/>
    <property type="match status" value="1"/>
</dbReference>
<feature type="region of interest" description="Disordered" evidence="1">
    <location>
        <begin position="1"/>
        <end position="39"/>
    </location>
</feature>
<keyword evidence="3" id="KW-0540">Nuclease</keyword>
<keyword evidence="4" id="KW-1185">Reference proteome</keyword>
<keyword evidence="3" id="KW-0255">Endonuclease</keyword>
<accession>A0ABW9NZG8</accession>
<dbReference type="InterPro" id="IPR011089">
    <property type="entry name" value="GmrSD_C"/>
</dbReference>
<gene>
    <name evidence="3" type="ORF">FFZ77_23620</name>
</gene>
<reference evidence="3 4" key="1">
    <citation type="submission" date="2019-06" db="EMBL/GenBank/DDBJ databases">
        <title>Comparative genomics and metabolomics analyses of clavulanic acid producing Streptomyces species provides insight into specialized metabolism and evolution of beta-lactam biosynthetic gene clusters.</title>
        <authorList>
            <person name="Moore M.A."/>
            <person name="Cruz-Morales P."/>
            <person name="Barona Gomez F."/>
            <person name="Kapil T."/>
        </authorList>
    </citation>
    <scope>NUCLEOTIDE SEQUENCE [LARGE SCALE GENOMIC DNA]</scope>
    <source>
        <strain evidence="3 4">T-272</strain>
    </source>
</reference>
<evidence type="ECO:0000313" key="4">
    <source>
        <dbReference type="Proteomes" id="UP000460558"/>
    </source>
</evidence>
<evidence type="ECO:0000313" key="3">
    <source>
        <dbReference type="EMBL" id="MQS38479.1"/>
    </source>
</evidence>